<organism evidence="2 3">
    <name type="scientific">Sorghum bicolor</name>
    <name type="common">Sorghum</name>
    <name type="synonym">Sorghum vulgare</name>
    <dbReference type="NCBI Taxonomy" id="4558"/>
    <lineage>
        <taxon>Eukaryota</taxon>
        <taxon>Viridiplantae</taxon>
        <taxon>Streptophyta</taxon>
        <taxon>Embryophyta</taxon>
        <taxon>Tracheophyta</taxon>
        <taxon>Spermatophyta</taxon>
        <taxon>Magnoliopsida</taxon>
        <taxon>Liliopsida</taxon>
        <taxon>Poales</taxon>
        <taxon>Poaceae</taxon>
        <taxon>PACMAD clade</taxon>
        <taxon>Panicoideae</taxon>
        <taxon>Andropogonodae</taxon>
        <taxon>Andropogoneae</taxon>
        <taxon>Sorghinae</taxon>
        <taxon>Sorghum</taxon>
    </lineage>
</organism>
<feature type="region of interest" description="Disordered" evidence="1">
    <location>
        <begin position="57"/>
        <end position="81"/>
    </location>
</feature>
<dbReference type="Proteomes" id="UP000000768">
    <property type="component" value="Chromosome 6"/>
</dbReference>
<evidence type="ECO:0000313" key="3">
    <source>
        <dbReference type="Proteomes" id="UP000000768"/>
    </source>
</evidence>
<reference evidence="3" key="2">
    <citation type="journal article" date="2018" name="Plant J.">
        <title>The Sorghum bicolor reference genome: improved assembly, gene annotations, a transcriptome atlas, and signatures of genome organization.</title>
        <authorList>
            <person name="McCormick R.F."/>
            <person name="Truong S.K."/>
            <person name="Sreedasyam A."/>
            <person name="Jenkins J."/>
            <person name="Shu S."/>
            <person name="Sims D."/>
            <person name="Kennedy M."/>
            <person name="Amirebrahimi M."/>
            <person name="Weers B.D."/>
            <person name="McKinley B."/>
            <person name="Mattison A."/>
            <person name="Morishige D.T."/>
            <person name="Grimwood J."/>
            <person name="Schmutz J."/>
            <person name="Mullet J.E."/>
        </authorList>
    </citation>
    <scope>NUCLEOTIDE SEQUENCE [LARGE SCALE GENOMIC DNA]</scope>
    <source>
        <strain evidence="3">cv. BTx623</strain>
    </source>
</reference>
<reference evidence="2 3" key="1">
    <citation type="journal article" date="2009" name="Nature">
        <title>The Sorghum bicolor genome and the diversification of grasses.</title>
        <authorList>
            <person name="Paterson A.H."/>
            <person name="Bowers J.E."/>
            <person name="Bruggmann R."/>
            <person name="Dubchak I."/>
            <person name="Grimwood J."/>
            <person name="Gundlach H."/>
            <person name="Haberer G."/>
            <person name="Hellsten U."/>
            <person name="Mitros T."/>
            <person name="Poliakov A."/>
            <person name="Schmutz J."/>
            <person name="Spannagl M."/>
            <person name="Tang H."/>
            <person name="Wang X."/>
            <person name="Wicker T."/>
            <person name="Bharti A.K."/>
            <person name="Chapman J."/>
            <person name="Feltus F.A."/>
            <person name="Gowik U."/>
            <person name="Grigoriev I.V."/>
            <person name="Lyons E."/>
            <person name="Maher C.A."/>
            <person name="Martis M."/>
            <person name="Narechania A."/>
            <person name="Otillar R.P."/>
            <person name="Penning B.W."/>
            <person name="Salamov A.A."/>
            <person name="Wang Y."/>
            <person name="Zhang L."/>
            <person name="Carpita N.C."/>
            <person name="Freeling M."/>
            <person name="Gingle A.R."/>
            <person name="Hash C.T."/>
            <person name="Keller B."/>
            <person name="Klein P."/>
            <person name="Kresovich S."/>
            <person name="McCann M.C."/>
            <person name="Ming R."/>
            <person name="Peterson D.G."/>
            <person name="Mehboob-ur-Rahman"/>
            <person name="Ware D."/>
            <person name="Westhoff P."/>
            <person name="Mayer K.F."/>
            <person name="Messing J."/>
            <person name="Rokhsar D.S."/>
        </authorList>
    </citation>
    <scope>NUCLEOTIDE SEQUENCE [LARGE SCALE GENOMIC DNA]</scope>
    <source>
        <strain evidence="3">cv. BTx623</strain>
    </source>
</reference>
<protein>
    <submittedName>
        <fullName evidence="2">Uncharacterized protein</fullName>
    </submittedName>
</protein>
<accession>A0A1B6PPC6</accession>
<evidence type="ECO:0000313" key="2">
    <source>
        <dbReference type="EMBL" id="KXG27511.1"/>
    </source>
</evidence>
<keyword evidence="3" id="KW-1185">Reference proteome</keyword>
<sequence length="81" mass="8450">MRTSLAGMVPGARTNPDVLLLHRGIALNHSGVFFPHTSARTYPGCSLSFAAASMHPEREGNDGGFPMSPRAGAGRGVGVSW</sequence>
<name>A0A1B6PPC6_SORBI</name>
<dbReference type="InParanoid" id="A0A1B6PPC6"/>
<dbReference type="Gramene" id="KXG27511">
    <property type="protein sequence ID" value="KXG27511"/>
    <property type="gene ID" value="SORBI_3006G279600"/>
</dbReference>
<evidence type="ECO:0000256" key="1">
    <source>
        <dbReference type="SAM" id="MobiDB-lite"/>
    </source>
</evidence>
<dbReference type="EMBL" id="CM000765">
    <property type="protein sequence ID" value="KXG27511.1"/>
    <property type="molecule type" value="Genomic_DNA"/>
</dbReference>
<gene>
    <name evidence="2" type="ORF">SORBI_3006G279600</name>
</gene>
<dbReference type="AlphaFoldDB" id="A0A1B6PPC6"/>
<proteinExistence type="predicted"/>